<evidence type="ECO:0000313" key="2">
    <source>
        <dbReference type="Proteomes" id="UP001162162"/>
    </source>
</evidence>
<protein>
    <submittedName>
        <fullName evidence="1">Uncharacterized protein</fullName>
    </submittedName>
</protein>
<dbReference type="EMBL" id="JAPWTK010000070">
    <property type="protein sequence ID" value="KAJ8952328.1"/>
    <property type="molecule type" value="Genomic_DNA"/>
</dbReference>
<organism evidence="1 2">
    <name type="scientific">Aromia moschata</name>
    <dbReference type="NCBI Taxonomy" id="1265417"/>
    <lineage>
        <taxon>Eukaryota</taxon>
        <taxon>Metazoa</taxon>
        <taxon>Ecdysozoa</taxon>
        <taxon>Arthropoda</taxon>
        <taxon>Hexapoda</taxon>
        <taxon>Insecta</taxon>
        <taxon>Pterygota</taxon>
        <taxon>Neoptera</taxon>
        <taxon>Endopterygota</taxon>
        <taxon>Coleoptera</taxon>
        <taxon>Polyphaga</taxon>
        <taxon>Cucujiformia</taxon>
        <taxon>Chrysomeloidea</taxon>
        <taxon>Cerambycidae</taxon>
        <taxon>Cerambycinae</taxon>
        <taxon>Callichromatini</taxon>
        <taxon>Aromia</taxon>
    </lineage>
</organism>
<sequence length="144" mass="16302">MSGIEWKVTVTAMHTRDYLLIYSLISLISAKELNGFDILKQVFDECAPTSEIFKCLKIQLIKFADQVSRSKRLSVLDGDNLTRSARSSKSAYLDLNLNETNLQKLDSEELSQLLRDTSARTPLYDKRKVLTKNSSKSKGVDSNH</sequence>
<accession>A0AAV8YKQ1</accession>
<reference evidence="1" key="1">
    <citation type="journal article" date="2023" name="Insect Mol. Biol.">
        <title>Genome sequencing provides insights into the evolution of gene families encoding plant cell wall-degrading enzymes in longhorned beetles.</title>
        <authorList>
            <person name="Shin N.R."/>
            <person name="Okamura Y."/>
            <person name="Kirsch R."/>
            <person name="Pauchet Y."/>
        </authorList>
    </citation>
    <scope>NUCLEOTIDE SEQUENCE</scope>
    <source>
        <strain evidence="1">AMC_N1</strain>
    </source>
</reference>
<evidence type="ECO:0000313" key="1">
    <source>
        <dbReference type="EMBL" id="KAJ8952328.1"/>
    </source>
</evidence>
<gene>
    <name evidence="1" type="ORF">NQ318_017222</name>
</gene>
<keyword evidence="2" id="KW-1185">Reference proteome</keyword>
<dbReference type="Pfam" id="PF07898">
    <property type="entry name" value="DUF1676"/>
    <property type="match status" value="1"/>
</dbReference>
<dbReference type="Proteomes" id="UP001162162">
    <property type="component" value="Unassembled WGS sequence"/>
</dbReference>
<name>A0AAV8YKQ1_9CUCU</name>
<proteinExistence type="predicted"/>
<dbReference type="AlphaFoldDB" id="A0AAV8YKQ1"/>
<comment type="caution">
    <text evidence="1">The sequence shown here is derived from an EMBL/GenBank/DDBJ whole genome shotgun (WGS) entry which is preliminary data.</text>
</comment>
<dbReference type="InterPro" id="IPR012464">
    <property type="entry name" value="DUF1676"/>
</dbReference>